<dbReference type="EMBL" id="CP144698">
    <property type="protein sequence ID" value="WVZ16186.1"/>
    <property type="molecule type" value="Genomic_DNA"/>
</dbReference>
<reference evidence="1 2" key="1">
    <citation type="journal article" date="2023" name="Life. Sci Alliance">
        <title>Evolutionary insights into 3D genome organization and epigenetic landscape of Vigna mungo.</title>
        <authorList>
            <person name="Junaid A."/>
            <person name="Singh B."/>
            <person name="Bhatia S."/>
        </authorList>
    </citation>
    <scope>NUCLEOTIDE SEQUENCE [LARGE SCALE GENOMIC DNA]</scope>
    <source>
        <strain evidence="1">Urdbean</strain>
    </source>
</reference>
<name>A0AAQ3S574_VIGMU</name>
<dbReference type="AlphaFoldDB" id="A0AAQ3S574"/>
<keyword evidence="2" id="KW-1185">Reference proteome</keyword>
<sequence length="146" mass="15835">MPEERGEIDAVSWSVGRKTDLQRSTSGGKNMCGSNIDRSTLGATDPFLHSDSNEGSTAGFRTAVRMIFRAIVQFCSCFSGNEEAKSPNAILLFDTAIAGSRKGSSISTRKRILCLISLYFPSMSSMCPDKASTIYFKAARARTSEL</sequence>
<gene>
    <name evidence="1" type="ORF">V8G54_009168</name>
</gene>
<organism evidence="1 2">
    <name type="scientific">Vigna mungo</name>
    <name type="common">Black gram</name>
    <name type="synonym">Phaseolus mungo</name>
    <dbReference type="NCBI Taxonomy" id="3915"/>
    <lineage>
        <taxon>Eukaryota</taxon>
        <taxon>Viridiplantae</taxon>
        <taxon>Streptophyta</taxon>
        <taxon>Embryophyta</taxon>
        <taxon>Tracheophyta</taxon>
        <taxon>Spermatophyta</taxon>
        <taxon>Magnoliopsida</taxon>
        <taxon>eudicotyledons</taxon>
        <taxon>Gunneridae</taxon>
        <taxon>Pentapetalae</taxon>
        <taxon>rosids</taxon>
        <taxon>fabids</taxon>
        <taxon>Fabales</taxon>
        <taxon>Fabaceae</taxon>
        <taxon>Papilionoideae</taxon>
        <taxon>50 kb inversion clade</taxon>
        <taxon>NPAAA clade</taxon>
        <taxon>indigoferoid/millettioid clade</taxon>
        <taxon>Phaseoleae</taxon>
        <taxon>Vigna</taxon>
    </lineage>
</organism>
<evidence type="ECO:0000313" key="2">
    <source>
        <dbReference type="Proteomes" id="UP001374535"/>
    </source>
</evidence>
<protein>
    <submittedName>
        <fullName evidence="1">Uncharacterized protein</fullName>
    </submittedName>
</protein>
<dbReference type="Proteomes" id="UP001374535">
    <property type="component" value="Chromosome 3"/>
</dbReference>
<evidence type="ECO:0000313" key="1">
    <source>
        <dbReference type="EMBL" id="WVZ16186.1"/>
    </source>
</evidence>
<proteinExistence type="predicted"/>
<accession>A0AAQ3S574</accession>